<dbReference type="Gene3D" id="3.30.1360.40">
    <property type="match status" value="1"/>
</dbReference>
<comment type="similarity">
    <text evidence="2 5">Belongs to the RRF family.</text>
</comment>
<dbReference type="Pfam" id="PF01765">
    <property type="entry name" value="RRF"/>
    <property type="match status" value="1"/>
</dbReference>
<keyword evidence="3 5" id="KW-0963">Cytoplasm</keyword>
<comment type="caution">
    <text evidence="7">The sequence shown here is derived from an EMBL/GenBank/DDBJ whole genome shotgun (WGS) entry which is preliminary data.</text>
</comment>
<dbReference type="InterPro" id="IPR023584">
    <property type="entry name" value="Ribosome_recyc_fac_dom"/>
</dbReference>
<dbReference type="PANTHER" id="PTHR20982">
    <property type="entry name" value="RIBOSOME RECYCLING FACTOR"/>
    <property type="match status" value="1"/>
</dbReference>
<accession>A0A1F6D3L1</accession>
<dbReference type="Proteomes" id="UP000178606">
    <property type="component" value="Unassembled WGS sequence"/>
</dbReference>
<sequence>MINDIIHETKSHMQKAVESVQHEMALIRTGRATTNLLDVVRVEYYGAHVPVNQVATIGVPEPRLLTIQPWDKSAISAIEKAILASGLGLTPSNDGTIIRLPIPQLTEERRKDLVRVVHKLAEEGRVSIRNARREANEMLKEGEKEGEIPEDDCKKAQKHVQDLTDEHIKKIDEILKRKEAEIMEV</sequence>
<dbReference type="EMBL" id="MFKF01000056">
    <property type="protein sequence ID" value="OGG55920.1"/>
    <property type="molecule type" value="Genomic_DNA"/>
</dbReference>
<dbReference type="PANTHER" id="PTHR20982:SF3">
    <property type="entry name" value="MITOCHONDRIAL RIBOSOME RECYCLING FACTOR PSEUDO 1"/>
    <property type="match status" value="1"/>
</dbReference>
<dbReference type="InterPro" id="IPR002661">
    <property type="entry name" value="Ribosome_recyc_fac"/>
</dbReference>
<dbReference type="FunFam" id="1.10.132.20:FF:000001">
    <property type="entry name" value="Ribosome-recycling factor"/>
    <property type="match status" value="1"/>
</dbReference>
<evidence type="ECO:0000256" key="1">
    <source>
        <dbReference type="ARBA" id="ARBA00004496"/>
    </source>
</evidence>
<dbReference type="NCBIfam" id="TIGR00496">
    <property type="entry name" value="frr"/>
    <property type="match status" value="1"/>
</dbReference>
<dbReference type="CDD" id="cd00520">
    <property type="entry name" value="RRF"/>
    <property type="match status" value="1"/>
</dbReference>
<dbReference type="FunFam" id="3.30.1360.40:FF:000001">
    <property type="entry name" value="Ribosome-recycling factor"/>
    <property type="match status" value="1"/>
</dbReference>
<dbReference type="HAMAP" id="MF_00040">
    <property type="entry name" value="RRF"/>
    <property type="match status" value="1"/>
</dbReference>
<comment type="function">
    <text evidence="5">Responsible for the release of ribosomes from messenger RNA at the termination of protein biosynthesis. May increase the efficiency of translation by recycling ribosomes from one round of translation to another.</text>
</comment>
<comment type="subcellular location">
    <subcellularLocation>
        <location evidence="1 5">Cytoplasm</location>
    </subcellularLocation>
</comment>
<gene>
    <name evidence="5" type="primary">frr</name>
    <name evidence="7" type="ORF">A3F84_09815</name>
</gene>
<organism evidence="7 8">
    <name type="scientific">Handelsmanbacteria sp. (strain RIFCSPLOWO2_12_FULL_64_10)</name>
    <dbReference type="NCBI Taxonomy" id="1817868"/>
    <lineage>
        <taxon>Bacteria</taxon>
        <taxon>Candidatus Handelsmaniibacteriota</taxon>
    </lineage>
</organism>
<dbReference type="GO" id="GO:0005829">
    <property type="term" value="C:cytosol"/>
    <property type="evidence" value="ECO:0007669"/>
    <property type="project" value="GOC"/>
</dbReference>
<evidence type="ECO:0000313" key="8">
    <source>
        <dbReference type="Proteomes" id="UP000178606"/>
    </source>
</evidence>
<evidence type="ECO:0000256" key="3">
    <source>
        <dbReference type="ARBA" id="ARBA00022490"/>
    </source>
</evidence>
<reference evidence="7 8" key="1">
    <citation type="journal article" date="2016" name="Nat. Commun.">
        <title>Thousands of microbial genomes shed light on interconnected biogeochemical processes in an aquifer system.</title>
        <authorList>
            <person name="Anantharaman K."/>
            <person name="Brown C.T."/>
            <person name="Hug L.A."/>
            <person name="Sharon I."/>
            <person name="Castelle C.J."/>
            <person name="Probst A.J."/>
            <person name="Thomas B.C."/>
            <person name="Singh A."/>
            <person name="Wilkins M.J."/>
            <person name="Karaoz U."/>
            <person name="Brodie E.L."/>
            <person name="Williams K.H."/>
            <person name="Hubbard S.S."/>
            <person name="Banfield J.F."/>
        </authorList>
    </citation>
    <scope>NUCLEOTIDE SEQUENCE [LARGE SCALE GENOMIC DNA]</scope>
    <source>
        <strain evidence="8">RIFCSPLOWO2_12_FULL_64_10</strain>
    </source>
</reference>
<evidence type="ECO:0000259" key="6">
    <source>
        <dbReference type="Pfam" id="PF01765"/>
    </source>
</evidence>
<evidence type="ECO:0000256" key="5">
    <source>
        <dbReference type="HAMAP-Rule" id="MF_00040"/>
    </source>
</evidence>
<evidence type="ECO:0000313" key="7">
    <source>
        <dbReference type="EMBL" id="OGG55920.1"/>
    </source>
</evidence>
<feature type="domain" description="Ribosome recycling factor" evidence="6">
    <location>
        <begin position="21"/>
        <end position="183"/>
    </location>
</feature>
<dbReference type="InterPro" id="IPR036191">
    <property type="entry name" value="RRF_sf"/>
</dbReference>
<proteinExistence type="inferred from homology"/>
<dbReference type="SUPFAM" id="SSF55194">
    <property type="entry name" value="Ribosome recycling factor, RRF"/>
    <property type="match status" value="1"/>
</dbReference>
<dbReference type="GO" id="GO:0043023">
    <property type="term" value="F:ribosomal large subunit binding"/>
    <property type="evidence" value="ECO:0007669"/>
    <property type="project" value="TreeGrafter"/>
</dbReference>
<dbReference type="Gene3D" id="1.10.132.20">
    <property type="entry name" value="Ribosome-recycling factor"/>
    <property type="match status" value="1"/>
</dbReference>
<protein>
    <recommendedName>
        <fullName evidence="5">Ribosome-recycling factor</fullName>
        <shortName evidence="5">RRF</shortName>
    </recommendedName>
    <alternativeName>
        <fullName evidence="5">Ribosome-releasing factor</fullName>
    </alternativeName>
</protein>
<dbReference type="GO" id="GO:0002184">
    <property type="term" value="P:cytoplasmic translational termination"/>
    <property type="evidence" value="ECO:0007669"/>
    <property type="project" value="TreeGrafter"/>
</dbReference>
<evidence type="ECO:0000256" key="4">
    <source>
        <dbReference type="ARBA" id="ARBA00022917"/>
    </source>
</evidence>
<name>A0A1F6D3L1_HANXR</name>
<keyword evidence="4 5" id="KW-0648">Protein biosynthesis</keyword>
<dbReference type="AlphaFoldDB" id="A0A1F6D3L1"/>
<evidence type="ECO:0000256" key="2">
    <source>
        <dbReference type="ARBA" id="ARBA00005912"/>
    </source>
</evidence>